<dbReference type="PATRIC" id="fig|1227484.4.peg.629"/>
<feature type="region of interest" description="Disordered" evidence="1">
    <location>
        <begin position="22"/>
        <end position="57"/>
    </location>
</feature>
<keyword evidence="3" id="KW-1185">Reference proteome</keyword>
<dbReference type="EMBL" id="AOJE01000010">
    <property type="protein sequence ID" value="ELZ42940.1"/>
    <property type="molecule type" value="Genomic_DNA"/>
</dbReference>
<dbReference type="STRING" id="1227484.C471_03070"/>
<comment type="caution">
    <text evidence="2">The sequence shown here is derived from an EMBL/GenBank/DDBJ whole genome shotgun (WGS) entry which is preliminary data.</text>
</comment>
<dbReference type="AlphaFoldDB" id="M0E574"/>
<dbReference type="Proteomes" id="UP000011514">
    <property type="component" value="Unassembled WGS sequence"/>
</dbReference>
<evidence type="ECO:0000256" key="1">
    <source>
        <dbReference type="SAM" id="MobiDB-lite"/>
    </source>
</evidence>
<feature type="region of interest" description="Disordered" evidence="1">
    <location>
        <begin position="346"/>
        <end position="396"/>
    </location>
</feature>
<gene>
    <name evidence="2" type="ORF">C471_03070</name>
</gene>
<protein>
    <submittedName>
        <fullName evidence="2">Uncharacterized protein</fullName>
    </submittedName>
</protein>
<evidence type="ECO:0000313" key="2">
    <source>
        <dbReference type="EMBL" id="ELZ42940.1"/>
    </source>
</evidence>
<reference evidence="2 3" key="1">
    <citation type="journal article" date="2014" name="PLoS Genet.">
        <title>Phylogenetically driven sequencing of extremely halophilic archaea reveals strategies for static and dynamic osmo-response.</title>
        <authorList>
            <person name="Becker E.A."/>
            <person name="Seitzer P.M."/>
            <person name="Tritt A."/>
            <person name="Larsen D."/>
            <person name="Krusor M."/>
            <person name="Yao A.I."/>
            <person name="Wu D."/>
            <person name="Madern D."/>
            <person name="Eisen J.A."/>
            <person name="Darling A.E."/>
            <person name="Facciotti M.T."/>
        </authorList>
    </citation>
    <scope>NUCLEOTIDE SEQUENCE [LARGE SCALE GENOMIC DNA]</scope>
    <source>
        <strain evidence="2 3">DSM 1137</strain>
    </source>
</reference>
<organism evidence="2 3">
    <name type="scientific">Halorubrum saccharovorum DSM 1137</name>
    <dbReference type="NCBI Taxonomy" id="1227484"/>
    <lineage>
        <taxon>Archaea</taxon>
        <taxon>Methanobacteriati</taxon>
        <taxon>Methanobacteriota</taxon>
        <taxon>Stenosarchaea group</taxon>
        <taxon>Halobacteria</taxon>
        <taxon>Halobacteriales</taxon>
        <taxon>Haloferacaceae</taxon>
        <taxon>Halorubrum</taxon>
    </lineage>
</organism>
<dbReference type="eggNOG" id="arCOG08958">
    <property type="taxonomic scope" value="Archaea"/>
</dbReference>
<feature type="compositionally biased region" description="Low complexity" evidence="1">
    <location>
        <begin position="23"/>
        <end position="34"/>
    </location>
</feature>
<feature type="compositionally biased region" description="Gly residues" evidence="1">
    <location>
        <begin position="371"/>
        <end position="383"/>
    </location>
</feature>
<name>M0E574_9EURY</name>
<sequence length="458" mass="49212">MGVGAAAVVGLSGCLGVEGVEYPDAAAEDPPNADNGDDGANGGSDEGDEQVDGDGPGQVVNEALAAATRNVVDDAVWFAAEYPSAVETYRSAIRNVVAEIDAVRNAADETDAVTVEMADRLDEAGREAADTAAGALEPHFHPRSRIVSRTERHVGKLRTFAPRGDVDRFLEELSRMRRGFAAVGTATYVDEVFSREPIHNRLLNRLLYPLPDGGDEDRRRIRGGTFVEIGLASRRFSAFAHEPYDDEEHDRDRIPQIYGSAFGAARREELRARLGPIPRSEDRTEELFVAFATRPEAGGRPSQTFEGWAHELDGVPVYVQRYPDAATASDRLSEAIAAASTEGLAPIDPDATAAGSDFTGNATVEGDGDEGGGSGEEGGSAEGDGGDREPAYRGPTRWHRLYHHEAEGERYGYDEHAGVQYGYVVQAGEFVLATGFSGDAWEERTGWQGRLADGWVVV</sequence>
<evidence type="ECO:0000313" key="3">
    <source>
        <dbReference type="Proteomes" id="UP000011514"/>
    </source>
</evidence>
<proteinExistence type="predicted"/>
<accession>M0E574</accession>